<dbReference type="InterPro" id="IPR015433">
    <property type="entry name" value="PI3/4_kinase"/>
</dbReference>
<dbReference type="Gene3D" id="3.30.1010.10">
    <property type="entry name" value="Phosphatidylinositol 3-kinase Catalytic Subunit, Chain A, domain 4"/>
    <property type="match status" value="1"/>
</dbReference>
<dbReference type="GO" id="GO:0035005">
    <property type="term" value="F:1-phosphatidylinositol-4-phosphate 3-kinase activity"/>
    <property type="evidence" value="ECO:0000318"/>
    <property type="project" value="GO_Central"/>
</dbReference>
<evidence type="ECO:0000256" key="8">
    <source>
        <dbReference type="ARBA" id="ARBA00029297"/>
    </source>
</evidence>
<dbReference type="SMART" id="SM00146">
    <property type="entry name" value="PI3Kc"/>
    <property type="match status" value="1"/>
</dbReference>
<feature type="domain" description="PI3K/PI4K catalytic" evidence="11">
    <location>
        <begin position="743"/>
        <end position="1021"/>
    </location>
</feature>
<feature type="domain" description="PI3K-RBD" evidence="13">
    <location>
        <begin position="54"/>
        <end position="142"/>
    </location>
</feature>
<dbReference type="FunFam" id="3.30.1520.10:FF:000006">
    <property type="entry name" value="Phosphatidylinositol 4-phosphate 3-kinase C2 domain-containing subunit alpha"/>
    <property type="match status" value="1"/>
</dbReference>
<dbReference type="GO" id="GO:0005886">
    <property type="term" value="C:plasma membrane"/>
    <property type="evidence" value="ECO:0000318"/>
    <property type="project" value="GO_Central"/>
</dbReference>
<evidence type="ECO:0008006" key="17">
    <source>
        <dbReference type="Google" id="ProtNLM"/>
    </source>
</evidence>
<evidence type="ECO:0000259" key="14">
    <source>
        <dbReference type="PROSITE" id="PS51547"/>
    </source>
</evidence>
<dbReference type="InterPro" id="IPR001683">
    <property type="entry name" value="PX_dom"/>
</dbReference>
<accession>H2Y1I5</accession>
<evidence type="ECO:0000259" key="13">
    <source>
        <dbReference type="PROSITE" id="PS51546"/>
    </source>
</evidence>
<evidence type="ECO:0000256" key="7">
    <source>
        <dbReference type="ARBA" id="ARBA00023985"/>
    </source>
</evidence>
<reference evidence="15" key="2">
    <citation type="journal article" date="2008" name="Genome Biol.">
        <title>Improved genome assembly and evidence-based global gene model set for the chordate Ciona intestinalis: new insight into intron and operon populations.</title>
        <authorList>
            <person name="Satou Y."/>
            <person name="Mineta K."/>
            <person name="Ogasawara M."/>
            <person name="Sasakura Y."/>
            <person name="Shoguchi E."/>
            <person name="Ueno K."/>
            <person name="Yamada L."/>
            <person name="Matsumoto J."/>
            <person name="Wasserscheid J."/>
            <person name="Dewar K."/>
            <person name="Wiley G.B."/>
            <person name="Macmil S.L."/>
            <person name="Roe B.A."/>
            <person name="Zeller R.W."/>
            <person name="Hastings K.E."/>
            <person name="Lemaire P."/>
            <person name="Lindquist E."/>
            <person name="Endo T."/>
            <person name="Hotta K."/>
            <person name="Inaba K."/>
        </authorList>
    </citation>
    <scope>NUCLEOTIDE SEQUENCE [LARGE SCALE GENOMIC DNA]</scope>
    <source>
        <strain evidence="15">wild type</strain>
    </source>
</reference>
<dbReference type="Gene3D" id="3.30.1520.10">
    <property type="entry name" value="Phox-like domain"/>
    <property type="match status" value="1"/>
</dbReference>
<dbReference type="InterPro" id="IPR000403">
    <property type="entry name" value="PI3/4_kinase_cat_dom"/>
</dbReference>
<dbReference type="FunCoup" id="H2Y1I5">
    <property type="interactions" value="118"/>
</dbReference>
<evidence type="ECO:0000256" key="4">
    <source>
        <dbReference type="ARBA" id="ARBA00022777"/>
    </source>
</evidence>
<protein>
    <recommendedName>
        <fullName evidence="17">Phosphatidylinositol-4-phosphate 3-kinase</fullName>
    </recommendedName>
</protein>
<dbReference type="SMART" id="SM00144">
    <property type="entry name" value="PI3K_rbd"/>
    <property type="match status" value="1"/>
</dbReference>
<evidence type="ECO:0000256" key="2">
    <source>
        <dbReference type="ARBA" id="ARBA00022679"/>
    </source>
</evidence>
<dbReference type="GO" id="GO:0016303">
    <property type="term" value="F:1-phosphatidylinositol-3-kinase activity"/>
    <property type="evidence" value="ECO:0000318"/>
    <property type="project" value="GO_Central"/>
</dbReference>
<dbReference type="InterPro" id="IPR035892">
    <property type="entry name" value="C2_domain_sf"/>
</dbReference>
<dbReference type="STRING" id="7719.ENSCINP00000035769"/>
<dbReference type="FunFam" id="1.10.1070.11:FF:000003">
    <property type="entry name" value="Phosphatidylinositol 4-phosphate 3-kinase C2 domain-containing subunit beta"/>
    <property type="match status" value="1"/>
</dbReference>
<evidence type="ECO:0000256" key="3">
    <source>
        <dbReference type="ARBA" id="ARBA00022741"/>
    </source>
</evidence>
<dbReference type="GO" id="GO:0005524">
    <property type="term" value="F:ATP binding"/>
    <property type="evidence" value="ECO:0007669"/>
    <property type="project" value="UniProtKB-KW"/>
</dbReference>
<dbReference type="FunFam" id="3.10.20.90:FF:000767">
    <property type="entry name" value="Uncharacterized protein"/>
    <property type="match status" value="1"/>
</dbReference>
<comment type="catalytic activity">
    <reaction evidence="8">
        <text>a 1,2-diacyl-sn-glycero-3-phospho-(1D-myo-inositol 4-phosphate) + ATP = a 1,2-diacyl-sn-glycero-3-phospho-(1D-myo-inositol-3,4-bisphosphate) + ADP + H(+)</text>
        <dbReference type="Rhea" id="RHEA:18373"/>
        <dbReference type="ChEBI" id="CHEBI:15378"/>
        <dbReference type="ChEBI" id="CHEBI:30616"/>
        <dbReference type="ChEBI" id="CHEBI:57658"/>
        <dbReference type="ChEBI" id="CHEBI:58178"/>
        <dbReference type="ChEBI" id="CHEBI:456216"/>
        <dbReference type="EC" id="2.7.1.154"/>
    </reaction>
    <physiologicalReaction direction="left-to-right" evidence="8">
        <dbReference type="Rhea" id="RHEA:18374"/>
    </physiologicalReaction>
</comment>
<dbReference type="EMBL" id="EAAA01002356">
    <property type="status" value="NOT_ANNOTATED_CDS"/>
    <property type="molecule type" value="Genomic_DNA"/>
</dbReference>
<keyword evidence="3" id="KW-0547">Nucleotide-binding</keyword>
<reference evidence="16" key="1">
    <citation type="journal article" date="2002" name="Science">
        <title>The draft genome of Ciona intestinalis: insights into chordate and vertebrate origins.</title>
        <authorList>
            <person name="Dehal P."/>
            <person name="Satou Y."/>
            <person name="Campbell R.K."/>
            <person name="Chapman J."/>
            <person name="Degnan B."/>
            <person name="De Tomaso A."/>
            <person name="Davidson B."/>
            <person name="Di Gregorio A."/>
            <person name="Gelpke M."/>
            <person name="Goodstein D.M."/>
            <person name="Harafuji N."/>
            <person name="Hastings K.E."/>
            <person name="Ho I."/>
            <person name="Hotta K."/>
            <person name="Huang W."/>
            <person name="Kawashima T."/>
            <person name="Lemaire P."/>
            <person name="Martinez D."/>
            <person name="Meinertzhagen I.A."/>
            <person name="Necula S."/>
            <person name="Nonaka M."/>
            <person name="Putnam N."/>
            <person name="Rash S."/>
            <person name="Saiga H."/>
            <person name="Satake M."/>
            <person name="Terry A."/>
            <person name="Yamada L."/>
            <person name="Wang H.G."/>
            <person name="Awazu S."/>
            <person name="Azumi K."/>
            <person name="Boore J."/>
            <person name="Branno M."/>
            <person name="Chin-Bow S."/>
            <person name="DeSantis R."/>
            <person name="Doyle S."/>
            <person name="Francino P."/>
            <person name="Keys D.N."/>
            <person name="Haga S."/>
            <person name="Hayashi H."/>
            <person name="Hino K."/>
            <person name="Imai K.S."/>
            <person name="Inaba K."/>
            <person name="Kano S."/>
            <person name="Kobayashi K."/>
            <person name="Kobayashi M."/>
            <person name="Lee B.I."/>
            <person name="Makabe K.W."/>
            <person name="Manohar C."/>
            <person name="Matassi G."/>
            <person name="Medina M."/>
            <person name="Mochizuki Y."/>
            <person name="Mount S."/>
            <person name="Morishita T."/>
            <person name="Miura S."/>
            <person name="Nakayama A."/>
            <person name="Nishizaka S."/>
            <person name="Nomoto H."/>
            <person name="Ohta F."/>
            <person name="Oishi K."/>
            <person name="Rigoutsos I."/>
            <person name="Sano M."/>
            <person name="Sasaki A."/>
            <person name="Sasakura Y."/>
            <person name="Shoguchi E."/>
            <person name="Shin-i T."/>
            <person name="Spagnuolo A."/>
            <person name="Stainier D."/>
            <person name="Suzuki M.M."/>
            <person name="Tassy O."/>
            <person name="Takatori N."/>
            <person name="Tokuoka M."/>
            <person name="Yagi K."/>
            <person name="Yoshizaki F."/>
            <person name="Wada S."/>
            <person name="Zhang C."/>
            <person name="Hyatt P.D."/>
            <person name="Larimer F."/>
            <person name="Detter C."/>
            <person name="Doggett N."/>
            <person name="Glavina T."/>
            <person name="Hawkins T."/>
            <person name="Richardson P."/>
            <person name="Lucas S."/>
            <person name="Kohara Y."/>
            <person name="Levine M."/>
            <person name="Satoh N."/>
            <person name="Rokhsar D.S."/>
        </authorList>
    </citation>
    <scope>NUCLEOTIDE SEQUENCE [LARGE SCALE GENOMIC DNA]</scope>
</reference>
<dbReference type="CDD" id="cd04012">
    <property type="entry name" value="C2A_PI3K_class_II"/>
    <property type="match status" value="1"/>
</dbReference>
<dbReference type="GO" id="GO:0016477">
    <property type="term" value="P:cell migration"/>
    <property type="evidence" value="ECO:0000318"/>
    <property type="project" value="GO_Central"/>
</dbReference>
<dbReference type="PROSITE" id="PS50290">
    <property type="entry name" value="PI3_4_KINASE_3"/>
    <property type="match status" value="1"/>
</dbReference>
<dbReference type="Pfam" id="PF00454">
    <property type="entry name" value="PI3_PI4_kinase"/>
    <property type="match status" value="1"/>
</dbReference>
<dbReference type="InterPro" id="IPR036940">
    <property type="entry name" value="PI3/4_kinase_cat_sf"/>
</dbReference>
<dbReference type="InterPro" id="IPR000341">
    <property type="entry name" value="PI3K_Ras-bd_dom"/>
</dbReference>
<dbReference type="CDD" id="cd06883">
    <property type="entry name" value="PX_PI3K_C2"/>
    <property type="match status" value="1"/>
</dbReference>
<reference evidence="15" key="4">
    <citation type="submission" date="2025-09" db="UniProtKB">
        <authorList>
            <consortium name="Ensembl"/>
        </authorList>
    </citation>
    <scope>IDENTIFICATION</scope>
</reference>
<comment type="catalytic activity">
    <reaction evidence="7">
        <text>a 1,2-diacyl-sn-glycero-3-phospho-(1D-myo-inositol) + ATP = a 1,2-diacyl-sn-glycero-3-phospho-(1D-myo-inositol-3-phosphate) + ADP + H(+)</text>
        <dbReference type="Rhea" id="RHEA:12709"/>
        <dbReference type="ChEBI" id="CHEBI:15378"/>
        <dbReference type="ChEBI" id="CHEBI:30616"/>
        <dbReference type="ChEBI" id="CHEBI:57880"/>
        <dbReference type="ChEBI" id="CHEBI:58088"/>
        <dbReference type="ChEBI" id="CHEBI:456216"/>
        <dbReference type="EC" id="2.7.1.137"/>
    </reaction>
    <physiologicalReaction direction="left-to-right" evidence="7">
        <dbReference type="Rhea" id="RHEA:12710"/>
    </physiologicalReaction>
</comment>
<dbReference type="Pfam" id="PF00794">
    <property type="entry name" value="PI3K_rbd"/>
    <property type="match status" value="1"/>
</dbReference>
<dbReference type="PROSITE" id="PS50195">
    <property type="entry name" value="PX"/>
    <property type="match status" value="1"/>
</dbReference>
<dbReference type="FunFam" id="3.30.1010.10:FF:000001">
    <property type="entry name" value="Phosphatidylinositol 4-phosphate 3-kinase C2 domain-containing subunit beta"/>
    <property type="match status" value="1"/>
</dbReference>
<dbReference type="InParanoid" id="H2Y1I5"/>
<dbReference type="PROSITE" id="PS51545">
    <property type="entry name" value="PIK_HELICAL"/>
    <property type="match status" value="1"/>
</dbReference>
<dbReference type="PROSITE" id="PS51547">
    <property type="entry name" value="C2_PI3K"/>
    <property type="match status" value="1"/>
</dbReference>
<dbReference type="InterPro" id="IPR011009">
    <property type="entry name" value="Kinase-like_dom_sf"/>
</dbReference>
<dbReference type="InterPro" id="IPR029071">
    <property type="entry name" value="Ubiquitin-like_domsf"/>
</dbReference>
<dbReference type="SMART" id="SM00312">
    <property type="entry name" value="PX"/>
    <property type="match status" value="1"/>
</dbReference>
<dbReference type="InterPro" id="IPR002420">
    <property type="entry name" value="PI3K-type_C2_dom"/>
</dbReference>
<dbReference type="AlphaFoldDB" id="H2Y1I5"/>
<dbReference type="Gene3D" id="2.60.40.150">
    <property type="entry name" value="C2 domain"/>
    <property type="match status" value="1"/>
</dbReference>
<keyword evidence="4" id="KW-0418">Kinase</keyword>
<organism evidence="15 16">
    <name type="scientific">Ciona intestinalis</name>
    <name type="common">Transparent sea squirt</name>
    <name type="synonym">Ascidia intestinalis</name>
    <dbReference type="NCBI Taxonomy" id="7719"/>
    <lineage>
        <taxon>Eukaryota</taxon>
        <taxon>Metazoa</taxon>
        <taxon>Chordata</taxon>
        <taxon>Tunicata</taxon>
        <taxon>Ascidiacea</taxon>
        <taxon>Phlebobranchia</taxon>
        <taxon>Cionidae</taxon>
        <taxon>Ciona</taxon>
    </lineage>
</organism>
<feature type="domain" description="PIK helical" evidence="12">
    <location>
        <begin position="496"/>
        <end position="675"/>
    </location>
</feature>
<dbReference type="Gene3D" id="1.10.1070.11">
    <property type="entry name" value="Phosphatidylinositol 3-/4-kinase, catalytic domain"/>
    <property type="match status" value="1"/>
</dbReference>
<reference evidence="15" key="3">
    <citation type="submission" date="2025-08" db="UniProtKB">
        <authorList>
            <consortium name="Ensembl"/>
        </authorList>
    </citation>
    <scope>IDENTIFICATION</scope>
</reference>
<dbReference type="GO" id="GO:0035091">
    <property type="term" value="F:phosphatidylinositol binding"/>
    <property type="evidence" value="ECO:0007669"/>
    <property type="project" value="InterPro"/>
</dbReference>
<dbReference type="PANTHER" id="PTHR10048:SF14">
    <property type="entry name" value="LD28067P"/>
    <property type="match status" value="1"/>
</dbReference>
<comment type="similarity">
    <text evidence="1">Belongs to the PI3/PI4-kinase family. Type III PI4K subfamily.</text>
</comment>
<dbReference type="Gene3D" id="1.25.40.70">
    <property type="entry name" value="Phosphatidylinositol 3-kinase, accessory domain (PIK)"/>
    <property type="match status" value="1"/>
</dbReference>
<dbReference type="EMBL" id="EAAA01002355">
    <property type="status" value="NOT_ANNOTATED_CDS"/>
    <property type="molecule type" value="Genomic_DNA"/>
</dbReference>
<dbReference type="InterPro" id="IPR042236">
    <property type="entry name" value="PI3K_accessory_sf"/>
</dbReference>
<dbReference type="Proteomes" id="UP000008144">
    <property type="component" value="Chromosome 7"/>
</dbReference>
<evidence type="ECO:0000313" key="15">
    <source>
        <dbReference type="Ensembl" id="ENSCINP00000035769.1"/>
    </source>
</evidence>
<evidence type="ECO:0000256" key="1">
    <source>
        <dbReference type="ARBA" id="ARBA00006209"/>
    </source>
</evidence>
<feature type="domain" description="C2 PI3K-type" evidence="14">
    <location>
        <begin position="323"/>
        <end position="487"/>
    </location>
</feature>
<dbReference type="InterPro" id="IPR016024">
    <property type="entry name" value="ARM-type_fold"/>
</dbReference>
<dbReference type="SMART" id="SM00142">
    <property type="entry name" value="PI3K_C2"/>
    <property type="match status" value="1"/>
</dbReference>
<dbReference type="PANTHER" id="PTHR10048">
    <property type="entry name" value="PHOSPHATIDYLINOSITOL KINASE"/>
    <property type="match status" value="1"/>
</dbReference>
<evidence type="ECO:0000259" key="10">
    <source>
        <dbReference type="PROSITE" id="PS50195"/>
    </source>
</evidence>
<evidence type="ECO:0000259" key="11">
    <source>
        <dbReference type="PROSITE" id="PS50290"/>
    </source>
</evidence>
<dbReference type="SMART" id="SM00145">
    <property type="entry name" value="PI3Ka"/>
    <property type="match status" value="1"/>
</dbReference>
<evidence type="ECO:0000313" key="16">
    <source>
        <dbReference type="Proteomes" id="UP000008144"/>
    </source>
</evidence>
<dbReference type="Pfam" id="PF00613">
    <property type="entry name" value="PI3Ka"/>
    <property type="match status" value="1"/>
</dbReference>
<keyword evidence="5" id="KW-0067">ATP-binding</keyword>
<keyword evidence="6" id="KW-0443">Lipid metabolism</keyword>
<evidence type="ECO:0000256" key="6">
    <source>
        <dbReference type="ARBA" id="ARBA00023098"/>
    </source>
</evidence>
<dbReference type="InterPro" id="IPR036871">
    <property type="entry name" value="PX_dom_sf"/>
</dbReference>
<proteinExistence type="inferred from homology"/>
<evidence type="ECO:0000256" key="5">
    <source>
        <dbReference type="ARBA" id="ARBA00022840"/>
    </source>
</evidence>
<dbReference type="SUPFAM" id="SSF56112">
    <property type="entry name" value="Protein kinase-like (PK-like)"/>
    <property type="match status" value="1"/>
</dbReference>
<dbReference type="Ensembl" id="ENSCINT00000033871.1">
    <property type="protein sequence ID" value="ENSCINP00000035769.1"/>
    <property type="gene ID" value="ENSCING00000023383.1"/>
</dbReference>
<name>H2Y1I5_CIOIN</name>
<dbReference type="GO" id="GO:0036092">
    <property type="term" value="P:phosphatidylinositol-3-phosphate biosynthetic process"/>
    <property type="evidence" value="ECO:0000318"/>
    <property type="project" value="GO_Central"/>
</dbReference>
<sequence>SSVTELNVDSATDLERFAHMVAQLRAGFTHLDQLCNPGHVFFVIPIDRQQEDDDSTVRVSISADGITQPVTFECDINSSVEHIVSQALCIAYEDISLVSTDDYAFKIIGRQEYLLSKTHLGMYHYVRECIKFEQDVTLELVHKTNIDHSLRRTHDDDNKQTVMKEFLSELGKPSTVLSSNRDDIQILLDAFYKEAEKLLDLEPGEAVLTQQCDRLMQTVKATCCSFGYLETLGITDAAKTLWGGVLQRKPTSSKQDDGLGDHYITPKQENKEDSPHVHCVRAALEQLTSVLLDISQLYFDAYSLSNSLNATPPPKDKIKSTQVKDLYSVHIMSLHRFPKPWETQFEDFHIICHLYHGEEKLSSNNASTKPTSINKSFYPRVVWDTWVEFDIRVCDLPLETTLRVYLHGTVSSDDKVTSRPLCWLNIPLFDHRSRVLRYESCVFGMHSMSKLRPKTRGAFHGPLICSDDITNIDNPILLLQFAEEKNPTTPVKWQNLESLQQPDALQKVLGHAKLTVGPLCNLSPTEKAVLWNHRLNFIHTGVGLPLLLRCVPTWSPSSPHPKAAYQLLSSWPQRPQPEESLALLSGQFPDTRVRTAAIRWLEAAEDMDIVSWLSQLVQALRQEQHHDSPLARLLLRRALGSVRIAHKLFWLLRENKTDELFGPRYKIINAALLTTCGSALKKEFDKEVYFLKKVHRVAESVKEAKDSIKQSTLTDELSKISSRIGGHKFRVPTNPALIANGINVKNSSYFNSNAIPIKISFMNSCKNGGEINIMYKVGDDIRQDALTMQLIRVMENMWLAEGLDLRIVTFDCLPTGLNQGLVELIGESKTLREIQSSYGLTGAFKDRPIAEWLEKYNPTGISYEKAVENFTLSCAGYCVATYVLGICDRHNDNIMLRSSGHLFHIDFARFLGHAQMFGNIKRDRAPFVLTSDMAYVINGGDRPSSQFQDFVDVCCRAFNIVRSQSHVIINLLSLMLDCGIPELSSKSDLKYVYDALKPNAAETEATTMFTRLIESSLSSSFTRFNFFIHNLAQLRFLSNDEDDKNTLSFAPQLQSHRDEDGTIAMATVVGYQKRYSPGKYYMFCVKVTREKNTTTKDSYVFRTFSEFEELHRKLSFVYPSKLPSFSDSVVVGRSQVKQVAERRKIKLNSYLSFLFKSQKTIAMHDLVYTFFHPILRDEEKVTKTVPKSPDLTVGGEIKVSLHYKNNALWCWVMSTK</sequence>
<dbReference type="CDD" id="cd05166">
    <property type="entry name" value="PI3Kc_II"/>
    <property type="match status" value="1"/>
</dbReference>
<dbReference type="Gene3D" id="3.10.20.90">
    <property type="entry name" value="Phosphatidylinositol 3-kinase Catalytic Subunit, Chain A, domain 1"/>
    <property type="match status" value="1"/>
</dbReference>
<dbReference type="OMA" id="RINFFFH"/>
<dbReference type="GeneTree" id="ENSGT00940000169868"/>
<dbReference type="SUPFAM" id="SSF64268">
    <property type="entry name" value="PX domain"/>
    <property type="match status" value="1"/>
</dbReference>
<dbReference type="InterPro" id="IPR018936">
    <property type="entry name" value="PI3/4_kinase_CS"/>
</dbReference>
<feature type="domain" description="PX" evidence="10">
    <location>
        <begin position="1061"/>
        <end position="1178"/>
    </location>
</feature>
<dbReference type="SUPFAM" id="SSF48371">
    <property type="entry name" value="ARM repeat"/>
    <property type="match status" value="1"/>
</dbReference>
<keyword evidence="16" id="KW-1185">Reference proteome</keyword>
<keyword evidence="2" id="KW-0808">Transferase</keyword>
<feature type="region of interest" description="Disordered" evidence="9">
    <location>
        <begin position="249"/>
        <end position="271"/>
    </location>
</feature>
<dbReference type="GO" id="GO:0043491">
    <property type="term" value="P:phosphatidylinositol 3-kinase/protein kinase B signal transduction"/>
    <property type="evidence" value="ECO:0000318"/>
    <property type="project" value="GO_Central"/>
</dbReference>
<dbReference type="PROSITE" id="PS00916">
    <property type="entry name" value="PI3_4_KINASE_2"/>
    <property type="match status" value="1"/>
</dbReference>
<dbReference type="PROSITE" id="PS51546">
    <property type="entry name" value="PI3K_RBD"/>
    <property type="match status" value="1"/>
</dbReference>
<dbReference type="SUPFAM" id="SSF54236">
    <property type="entry name" value="Ubiquitin-like"/>
    <property type="match status" value="1"/>
</dbReference>
<dbReference type="InterPro" id="IPR001263">
    <property type="entry name" value="PI3K_accessory_dom"/>
</dbReference>
<dbReference type="Pfam" id="PF00792">
    <property type="entry name" value="PI3K_C2"/>
    <property type="match status" value="1"/>
</dbReference>
<dbReference type="SUPFAM" id="SSF49562">
    <property type="entry name" value="C2 domain (Calcium/lipid-binding domain, CaLB)"/>
    <property type="match status" value="1"/>
</dbReference>
<evidence type="ECO:0000259" key="12">
    <source>
        <dbReference type="PROSITE" id="PS51545"/>
    </source>
</evidence>
<dbReference type="GO" id="GO:0048015">
    <property type="term" value="P:phosphatidylinositol-mediated signaling"/>
    <property type="evidence" value="ECO:0000318"/>
    <property type="project" value="GO_Central"/>
</dbReference>
<evidence type="ECO:0000256" key="9">
    <source>
        <dbReference type="SAM" id="MobiDB-lite"/>
    </source>
</evidence>
<dbReference type="Pfam" id="PF00787">
    <property type="entry name" value="PX"/>
    <property type="match status" value="1"/>
</dbReference>
<dbReference type="GO" id="GO:0005737">
    <property type="term" value="C:cytoplasm"/>
    <property type="evidence" value="ECO:0000318"/>
    <property type="project" value="GO_Central"/>
</dbReference>